<dbReference type="RefSeq" id="WP_087916399.1">
    <property type="nucleotide sequence ID" value="NZ_CP021780.1"/>
</dbReference>
<dbReference type="KEGG" id="pdh:B9T62_17360"/>
<proteinExistence type="predicted"/>
<evidence type="ECO:0000313" key="1">
    <source>
        <dbReference type="EMBL" id="ASA22400.1"/>
    </source>
</evidence>
<gene>
    <name evidence="1" type="ORF">B9T62_17360</name>
</gene>
<keyword evidence="2" id="KW-1185">Reference proteome</keyword>
<reference evidence="1 2" key="1">
    <citation type="submission" date="2017-06" db="EMBL/GenBank/DDBJ databases">
        <title>Complete genome sequence of Paenibacillus donghaensis KCTC 13049T isolated from East Sea sediment, South Korea.</title>
        <authorList>
            <person name="Jung B.K."/>
            <person name="Hong S.-J."/>
            <person name="Shin J.-H."/>
        </authorList>
    </citation>
    <scope>NUCLEOTIDE SEQUENCE [LARGE SCALE GENOMIC DNA]</scope>
    <source>
        <strain evidence="1 2">KCTC 13049</strain>
    </source>
</reference>
<name>A0A2Z2KGV3_9BACL</name>
<evidence type="ECO:0000313" key="2">
    <source>
        <dbReference type="Proteomes" id="UP000249890"/>
    </source>
</evidence>
<dbReference type="OrthoDB" id="2627179at2"/>
<accession>A0A2Z2KGV3</accession>
<dbReference type="AlphaFoldDB" id="A0A2Z2KGV3"/>
<dbReference type="EMBL" id="CP021780">
    <property type="protein sequence ID" value="ASA22400.1"/>
    <property type="molecule type" value="Genomic_DNA"/>
</dbReference>
<organism evidence="1 2">
    <name type="scientific">Paenibacillus donghaensis</name>
    <dbReference type="NCBI Taxonomy" id="414771"/>
    <lineage>
        <taxon>Bacteria</taxon>
        <taxon>Bacillati</taxon>
        <taxon>Bacillota</taxon>
        <taxon>Bacilli</taxon>
        <taxon>Bacillales</taxon>
        <taxon>Paenibacillaceae</taxon>
        <taxon>Paenibacillus</taxon>
    </lineage>
</organism>
<sequence>MRNKEQKGGAFIQVIKNPEFLAEYLSEDHLQEDVFAPQLEEMLSVASDAYTYQRTGIFEYNDDINTEFYNELEARGYKFEAIDIESISFLFIRKVKKILNESPIFEIKYELFEDDVEELKTIDVPTFDKEWHQIYGLFTIVIDGQELFPYPTQNMPLSAKKTYSELILTHFKLLVDVYNTLKSSDYVALKYVENPWTWLEIQADNDNLVLNELKYEIVPLESLICTDKFLLKDAPYDSFSNVKIHKNDFFSEIRNKIINFVLDIQAINSEILASAYFSSVLNFYNIHK</sequence>
<dbReference type="Proteomes" id="UP000249890">
    <property type="component" value="Chromosome"/>
</dbReference>
<protein>
    <submittedName>
        <fullName evidence="1">Uncharacterized protein</fullName>
    </submittedName>
</protein>